<feature type="binding site" evidence="2">
    <location>
        <position position="70"/>
    </location>
    <ligand>
        <name>Mg(2+)</name>
        <dbReference type="ChEBI" id="CHEBI:18420"/>
        <label>1</label>
        <note>catalytic</note>
    </ligand>
</feature>
<dbReference type="GO" id="GO:0000103">
    <property type="term" value="P:sulfate assimilation"/>
    <property type="evidence" value="ECO:0007669"/>
    <property type="project" value="TreeGrafter"/>
</dbReference>
<dbReference type="Pfam" id="PF00459">
    <property type="entry name" value="Inositol_P"/>
    <property type="match status" value="1"/>
</dbReference>
<gene>
    <name evidence="1 3" type="primary">cysQ</name>
    <name evidence="3" type="ORF">GNP35_13565</name>
</gene>
<sequence>METSLDKLVEEVKLIAVKAGGAILEYFDDGDFEQFNKSDQSPVTSADYAANDIVLSCLQSLTPNIPIMSEEVEGLVLSDRVKWSEYWLVDPLDGTQEFVAGRPDFAVNIALIQNNKPVLGVIYAPVTEDIYWAVKEGGAFKKNRQEQVTKLAANKIDVNKHSLTLAISRVQKLDSITKYISDSVDLGFISLGSCALKSCLVAEGKADLYIRVGPTGEWDTGAPQIIVEEAGGCIIDSEFVPLTYNQRESFLNPDFIVAADNNLDWTTMIIPHGSRRD</sequence>
<keyword evidence="1" id="KW-0472">Membrane</keyword>
<feature type="binding site" evidence="1">
    <location>
        <position position="92"/>
    </location>
    <ligand>
        <name>Mg(2+)</name>
        <dbReference type="ChEBI" id="CHEBI:18420"/>
        <label>1</label>
    </ligand>
</feature>
<dbReference type="GO" id="GO:0005886">
    <property type="term" value="C:plasma membrane"/>
    <property type="evidence" value="ECO:0007669"/>
    <property type="project" value="UniProtKB-SubCell"/>
</dbReference>
<protein>
    <recommendedName>
        <fullName evidence="1">3'(2'),5'-bisphosphate nucleotidase CysQ</fullName>
        <ecNumber evidence="1">3.1.3.7</ecNumber>
    </recommendedName>
    <alternativeName>
        <fullName evidence="1">3'(2'),5-bisphosphonucleoside 3'(2')-phosphohydrolase</fullName>
    </alternativeName>
    <alternativeName>
        <fullName evidence="1">3'-phosphoadenosine 5'-phosphate phosphatase</fullName>
        <shortName evidence="1">PAP phosphatase</shortName>
    </alternativeName>
</protein>
<dbReference type="HAMAP" id="MF_02095">
    <property type="entry name" value="CysQ"/>
    <property type="match status" value="1"/>
</dbReference>
<feature type="binding site" evidence="1">
    <location>
        <position position="219"/>
    </location>
    <ligand>
        <name>Mg(2+)</name>
        <dbReference type="ChEBI" id="CHEBI:18420"/>
        <label>2</label>
    </ligand>
</feature>
<accession>A0A6N8FCX5</accession>
<feature type="binding site" evidence="1 2">
    <location>
        <position position="90"/>
    </location>
    <ligand>
        <name>Mg(2+)</name>
        <dbReference type="ChEBI" id="CHEBI:18420"/>
        <label>2</label>
    </ligand>
</feature>
<evidence type="ECO:0000256" key="2">
    <source>
        <dbReference type="PIRSR" id="PIRSR600760-2"/>
    </source>
</evidence>
<dbReference type="PANTHER" id="PTHR43028">
    <property type="entry name" value="3'(2'),5'-BISPHOSPHATE NUCLEOTIDASE 1"/>
    <property type="match status" value="1"/>
</dbReference>
<keyword evidence="4" id="KW-1185">Reference proteome</keyword>
<evidence type="ECO:0000313" key="4">
    <source>
        <dbReference type="Proteomes" id="UP000439994"/>
    </source>
</evidence>
<dbReference type="EC" id="3.1.3.7" evidence="1"/>
<dbReference type="Proteomes" id="UP000439994">
    <property type="component" value="Unassembled WGS sequence"/>
</dbReference>
<evidence type="ECO:0000256" key="1">
    <source>
        <dbReference type="HAMAP-Rule" id="MF_02095"/>
    </source>
</evidence>
<name>A0A6N8FCX5_9GAMM</name>
<dbReference type="GO" id="GO:0000287">
    <property type="term" value="F:magnesium ion binding"/>
    <property type="evidence" value="ECO:0007669"/>
    <property type="project" value="UniProtKB-UniRule"/>
</dbReference>
<feature type="binding site" evidence="2">
    <location>
        <position position="219"/>
    </location>
    <ligand>
        <name>Mg(2+)</name>
        <dbReference type="ChEBI" id="CHEBI:18420"/>
        <label>1</label>
        <note>catalytic</note>
    </ligand>
</feature>
<keyword evidence="1 2" id="KW-0460">Magnesium</keyword>
<dbReference type="Gene3D" id="3.30.540.10">
    <property type="entry name" value="Fructose-1,6-Bisphosphatase, subunit A, domain 1"/>
    <property type="match status" value="1"/>
</dbReference>
<feature type="binding site" evidence="1">
    <location>
        <position position="70"/>
    </location>
    <ligand>
        <name>substrate</name>
    </ligand>
</feature>
<dbReference type="GO" id="GO:0008441">
    <property type="term" value="F:3'(2'),5'-bisphosphate nucleotidase activity"/>
    <property type="evidence" value="ECO:0007669"/>
    <property type="project" value="UniProtKB-UniRule"/>
</dbReference>
<keyword evidence="1 2" id="KW-0479">Metal-binding</keyword>
<keyword evidence="1" id="KW-0997">Cell inner membrane</keyword>
<dbReference type="PRINTS" id="PR00377">
    <property type="entry name" value="IMPHPHTASES"/>
</dbReference>
<dbReference type="InterPro" id="IPR006240">
    <property type="entry name" value="CysQ"/>
</dbReference>
<dbReference type="InterPro" id="IPR050725">
    <property type="entry name" value="CysQ/Inositol_MonoPase"/>
</dbReference>
<dbReference type="InterPro" id="IPR000760">
    <property type="entry name" value="Inositol_monophosphatase-like"/>
</dbReference>
<dbReference type="AlphaFoldDB" id="A0A6N8FCX5"/>
<dbReference type="NCBIfam" id="TIGR01331">
    <property type="entry name" value="bisphos_cysQ"/>
    <property type="match status" value="1"/>
</dbReference>
<proteinExistence type="inferred from homology"/>
<comment type="similarity">
    <text evidence="1">Belongs to the inositol monophosphatase superfamily. CysQ family.</text>
</comment>
<organism evidence="3 4">
    <name type="scientific">Psychrosphaera haliotis</name>
    <dbReference type="NCBI Taxonomy" id="555083"/>
    <lineage>
        <taxon>Bacteria</taxon>
        <taxon>Pseudomonadati</taxon>
        <taxon>Pseudomonadota</taxon>
        <taxon>Gammaproteobacteria</taxon>
        <taxon>Alteromonadales</taxon>
        <taxon>Pseudoalteromonadaceae</taxon>
        <taxon>Psychrosphaera</taxon>
    </lineage>
</organism>
<keyword evidence="1 3" id="KW-0378">Hydrolase</keyword>
<dbReference type="EMBL" id="WOCD01000005">
    <property type="protein sequence ID" value="MUH73419.1"/>
    <property type="molecule type" value="Genomic_DNA"/>
</dbReference>
<dbReference type="OrthoDB" id="9785695at2"/>
<dbReference type="PANTHER" id="PTHR43028:SF7">
    <property type="entry name" value="3'(2'),5'-BISPHOSPHATE NUCLEOTIDASE CYSQ"/>
    <property type="match status" value="1"/>
</dbReference>
<feature type="binding site" evidence="1 2">
    <location>
        <position position="93"/>
    </location>
    <ligand>
        <name>Mg(2+)</name>
        <dbReference type="ChEBI" id="CHEBI:18420"/>
        <label>2</label>
    </ligand>
</feature>
<feature type="binding site" evidence="1">
    <location>
        <begin position="92"/>
        <end position="95"/>
    </location>
    <ligand>
        <name>substrate</name>
    </ligand>
</feature>
<dbReference type="GO" id="GO:0050427">
    <property type="term" value="P:3'-phosphoadenosine 5'-phosphosulfate metabolic process"/>
    <property type="evidence" value="ECO:0007669"/>
    <property type="project" value="TreeGrafter"/>
</dbReference>
<dbReference type="SUPFAM" id="SSF56655">
    <property type="entry name" value="Carbohydrate phosphatase"/>
    <property type="match status" value="1"/>
</dbReference>
<feature type="binding site" evidence="1">
    <location>
        <position position="70"/>
    </location>
    <ligand>
        <name>Mg(2+)</name>
        <dbReference type="ChEBI" id="CHEBI:18420"/>
        <label>1</label>
    </ligand>
</feature>
<feature type="binding site" evidence="1">
    <location>
        <position position="219"/>
    </location>
    <ligand>
        <name>substrate</name>
    </ligand>
</feature>
<dbReference type="CDD" id="cd01638">
    <property type="entry name" value="CysQ"/>
    <property type="match status" value="1"/>
</dbReference>
<feature type="binding site" evidence="1">
    <location>
        <position position="90"/>
    </location>
    <ligand>
        <name>Mg(2+)</name>
        <dbReference type="ChEBI" id="CHEBI:18420"/>
        <label>1</label>
    </ligand>
</feature>
<dbReference type="RefSeq" id="WP_155696678.1">
    <property type="nucleotide sequence ID" value="NZ_WOCD01000005.1"/>
</dbReference>
<reference evidence="3 4" key="1">
    <citation type="submission" date="2019-11" db="EMBL/GenBank/DDBJ databases">
        <title>P. haliotis isolates from Z. marina roots.</title>
        <authorList>
            <person name="Cohen M."/>
            <person name="Jospin G."/>
            <person name="Eisen J.A."/>
            <person name="Coil D.A."/>
        </authorList>
    </citation>
    <scope>NUCLEOTIDE SEQUENCE [LARGE SCALE GENOMIC DNA]</scope>
    <source>
        <strain evidence="3 4">UCD-MCMsp1aY</strain>
    </source>
</reference>
<dbReference type="Gene3D" id="3.40.190.80">
    <property type="match status" value="1"/>
</dbReference>
<feature type="binding site" evidence="2">
    <location>
        <position position="92"/>
    </location>
    <ligand>
        <name>Mg(2+)</name>
        <dbReference type="ChEBI" id="CHEBI:18420"/>
        <label>1</label>
        <note>catalytic</note>
    </ligand>
</feature>
<comment type="cofactor">
    <cofactor evidence="1 2">
        <name>Mg(2+)</name>
        <dbReference type="ChEBI" id="CHEBI:18420"/>
    </cofactor>
</comment>
<evidence type="ECO:0000313" key="3">
    <source>
        <dbReference type="EMBL" id="MUH73419.1"/>
    </source>
</evidence>
<comment type="catalytic activity">
    <reaction evidence="1">
        <text>adenosine 3',5'-bisphosphate + H2O = AMP + phosphate</text>
        <dbReference type="Rhea" id="RHEA:10040"/>
        <dbReference type="ChEBI" id="CHEBI:15377"/>
        <dbReference type="ChEBI" id="CHEBI:43474"/>
        <dbReference type="ChEBI" id="CHEBI:58343"/>
        <dbReference type="ChEBI" id="CHEBI:456215"/>
        <dbReference type="EC" id="3.1.3.7"/>
    </reaction>
</comment>
<comment type="subcellular location">
    <subcellularLocation>
        <location evidence="1">Cell inner membrane</location>
        <topology evidence="1">Peripheral membrane protein</topology>
        <orientation evidence="1">Cytoplasmic side</orientation>
    </subcellularLocation>
</comment>
<keyword evidence="1" id="KW-1003">Cell membrane</keyword>
<comment type="caution">
    <text evidence="3">The sequence shown here is derived from an EMBL/GenBank/DDBJ whole genome shotgun (WGS) entry which is preliminary data.</text>
</comment>
<comment type="function">
    <text evidence="1">Converts adenosine-3',5'-bisphosphate (PAP) to AMP.</text>
</comment>